<evidence type="ECO:0000256" key="2">
    <source>
        <dbReference type="SAM" id="SignalP"/>
    </source>
</evidence>
<name>A0A2T1GKJ5_9CYAN</name>
<feature type="chain" id="PRO_5015480487" description="Filamentous haemagglutinin FhaB/tRNA nuclease CdiA-like TPS domain-containing protein" evidence="2">
    <location>
        <begin position="30"/>
        <end position="1600"/>
    </location>
</feature>
<dbReference type="RefSeq" id="WP_106300918.1">
    <property type="nucleotide sequence ID" value="NZ_PVWO01000038.1"/>
</dbReference>
<evidence type="ECO:0000313" key="4">
    <source>
        <dbReference type="EMBL" id="PSB58362.1"/>
    </source>
</evidence>
<dbReference type="NCBIfam" id="TIGR01901">
    <property type="entry name" value="adhes_NPXG"/>
    <property type="match status" value="1"/>
</dbReference>
<sequence>MMSKFKSKAKLMLSVSILLPWLVAIDARAQILPAADGTGTTTQQNRNQIDISGGKTSLDGINLFHSFSQFDVNPSQIANFLSTPNVQNILGRINGGDASLINGILQVTGGNSNLFLMNPAGIVFGPNASLNLPASFTATSATGINFDNGQFNAIGNNDYAKLFGNPTAFTFGTTQPGAIVNGGNLTVNSGQNIDLIGGTVISTGTVNAPNGNINIAAVPGTSLVRISQPGNLLSLEIPASGTVNFTPAALPKLLTGSGVPDVAGTGNNVTITRSNTPINTGDVVVNRVTAGTATIAARNNLHLINSNIQTTGDITLRAQDTLAIKDSQHDPLKITVDGRLLIQGDRQIDIFALNNPNTNISASGDLTLRSSNNVGGDAKFSTGGNFKIEQLDGKLGGLFSPYDPIIRATGDVSFASYEGASLHIIAGGNVIIPGTITIRQPDRSISSTVAGNINNGLTESFTVNGIPVSVDGTTIQTVDIRAGVTASSVGTPGNFGSFFTRVSGDLTSFTPTTTPTPSGSAITIGGINFIDNADLRTPPRTFVLLTNQYAPNTTLAAGDINVTGQINTINFSESIANNSGDITIVGRNNVNVNGLNTGIIDSTFTGAINTGNITVNTSGNIRATGIITTENPNATITSSGNISLTSANGAITTDRVTTQINRGNTTTSKAGDINMVAAGAISTKDLDTRSLTPNLGGTSGNINLFSNNSSIDITNALTEGGNISLAGQTNVNVTQLNTTITSSTVNRNTGNISVSTVGDITATGLITTENPNATTTGSGSINLNSSNGKVTTERVSTQINRGNSTTSKAGDVNITAANAISTKDLDTRSLTPNLGGTSGNINLFSNNSSIDITNALTAGGNIAISGKTNVNAVQLNTSINSGNFNRSTGNIGVSTTGDITVTGLITTENQTRGASGNIGLVSSNGKITTDRVTTQLGNNNFVNDVKAGNIDINAAGAIVAKDLQTGSLSNDASHTGGNTSLKSNNSSIETGNISTGITSIGNSGNVNATAKTDLNTGNIVTTASAGNGGKVTLASGNNIGVGYIDTSTISLNNGGEIDITAPRFFRATSSTNVNLFPPLAAVAGPLVPVSIYSNGNNASGAITIRHGGNGLTPFIVGNPTVNGTSNSIVSSNDNRIAPPQSFFPSYTQGNIQIITAPRSITPECPTGANCLPPPPPPKITCATLGNCPVTKDPDGSITDDYKDLKTINREKPQAILQNIEDSTGIKPAIIYVVFSPPNLDIDIAKDINNISNLARDSFQLELVMVTSKGVPVRKTIPVTRQKTIEIAKQFRSQVSTANAENPTAYLPAAQELYKLFIAPLEPELKQRKIQNLVFIMDGGLRALPVAALHDGKQFLVERYSVGAMPSIGLTDTRYVDVRNAKVLAMGAENTPNQRPLPAVPIELKTISGTIWTGTALENDDFTPTNLVSQRQRQPYGILHLATHGDFKSGGPENSYIQFKNERLGLDRLRQLKLNDPPVELMVLSACRTAVGDEDAELGFAGLANRAGVKSAMGSIWYVSDEGTLGLMTSFYRNLKQAPIKAEALRQAQVAMLQGKVRLQDGKLITVGDSINLPPSLVKLGNVNLTHPFYWAGFTIVGNPW</sequence>
<dbReference type="InterPro" id="IPR011050">
    <property type="entry name" value="Pectin_lyase_fold/virulence"/>
</dbReference>
<feature type="region of interest" description="Disordered" evidence="1">
    <location>
        <begin position="968"/>
        <end position="987"/>
    </location>
</feature>
<dbReference type="InterPro" id="IPR008638">
    <property type="entry name" value="FhaB/CdiA-like_TPS"/>
</dbReference>
<evidence type="ECO:0000259" key="3">
    <source>
        <dbReference type="SMART" id="SM00912"/>
    </source>
</evidence>
<feature type="domain" description="Filamentous haemagglutinin FhaB/tRNA nuclease CdiA-like TPS" evidence="3">
    <location>
        <begin position="33"/>
        <end position="147"/>
    </location>
</feature>
<proteinExistence type="predicted"/>
<dbReference type="Gene3D" id="2.160.20.10">
    <property type="entry name" value="Single-stranded right-handed beta-helix, Pectin lyase-like"/>
    <property type="match status" value="1"/>
</dbReference>
<feature type="signal peptide" evidence="2">
    <location>
        <begin position="1"/>
        <end position="29"/>
    </location>
</feature>
<accession>A0A2T1GKJ5</accession>
<dbReference type="InterPro" id="IPR024983">
    <property type="entry name" value="CHAT_dom"/>
</dbReference>
<keyword evidence="5" id="KW-1185">Reference proteome</keyword>
<keyword evidence="2" id="KW-0732">Signal</keyword>
<dbReference type="OrthoDB" id="446317at2"/>
<evidence type="ECO:0000313" key="5">
    <source>
        <dbReference type="Proteomes" id="UP000238937"/>
    </source>
</evidence>
<evidence type="ECO:0000256" key="1">
    <source>
        <dbReference type="SAM" id="MobiDB-lite"/>
    </source>
</evidence>
<dbReference type="EMBL" id="PVWO01000038">
    <property type="protein sequence ID" value="PSB58362.1"/>
    <property type="molecule type" value="Genomic_DNA"/>
</dbReference>
<organism evidence="4 5">
    <name type="scientific">Chamaesiphon polymorphus CCALA 037</name>
    <dbReference type="NCBI Taxonomy" id="2107692"/>
    <lineage>
        <taxon>Bacteria</taxon>
        <taxon>Bacillati</taxon>
        <taxon>Cyanobacteriota</taxon>
        <taxon>Cyanophyceae</taxon>
        <taxon>Gomontiellales</taxon>
        <taxon>Chamaesiphonaceae</taxon>
        <taxon>Chamaesiphon</taxon>
    </lineage>
</organism>
<comment type="caution">
    <text evidence="4">The sequence shown here is derived from an EMBL/GenBank/DDBJ whole genome shotgun (WGS) entry which is preliminary data.</text>
</comment>
<reference evidence="4 5" key="1">
    <citation type="submission" date="2018-03" db="EMBL/GenBank/DDBJ databases">
        <title>The ancient ancestry and fast evolution of plastids.</title>
        <authorList>
            <person name="Moore K.R."/>
            <person name="Magnabosco C."/>
            <person name="Momper L."/>
            <person name="Gold D.A."/>
            <person name="Bosak T."/>
            <person name="Fournier G.P."/>
        </authorList>
    </citation>
    <scope>NUCLEOTIDE SEQUENCE [LARGE SCALE GENOMIC DNA]</scope>
    <source>
        <strain evidence="4 5">CCALA 037</strain>
    </source>
</reference>
<dbReference type="SMART" id="SM00912">
    <property type="entry name" value="Haemagg_act"/>
    <property type="match status" value="1"/>
</dbReference>
<protein>
    <recommendedName>
        <fullName evidence="3">Filamentous haemagglutinin FhaB/tRNA nuclease CdiA-like TPS domain-containing protein</fullName>
    </recommendedName>
</protein>
<dbReference type="InterPro" id="IPR012334">
    <property type="entry name" value="Pectin_lyas_fold"/>
</dbReference>
<dbReference type="Pfam" id="PF05860">
    <property type="entry name" value="TPS"/>
    <property type="match status" value="1"/>
</dbReference>
<dbReference type="Proteomes" id="UP000238937">
    <property type="component" value="Unassembled WGS sequence"/>
</dbReference>
<gene>
    <name evidence="4" type="ORF">C7B77_05015</name>
</gene>
<dbReference type="Pfam" id="PF12770">
    <property type="entry name" value="CHAT"/>
    <property type="match status" value="1"/>
</dbReference>
<dbReference type="SUPFAM" id="SSF51126">
    <property type="entry name" value="Pectin lyase-like"/>
    <property type="match status" value="1"/>
</dbReference>